<dbReference type="InterPro" id="IPR056632">
    <property type="entry name" value="DUF7730"/>
</dbReference>
<evidence type="ECO:0000313" key="3">
    <source>
        <dbReference type="Proteomes" id="UP001201980"/>
    </source>
</evidence>
<evidence type="ECO:0000259" key="1">
    <source>
        <dbReference type="Pfam" id="PF24864"/>
    </source>
</evidence>
<dbReference type="PANTHER" id="PTHR42085">
    <property type="entry name" value="F-BOX DOMAIN-CONTAINING PROTEIN"/>
    <property type="match status" value="1"/>
</dbReference>
<evidence type="ECO:0000313" key="2">
    <source>
        <dbReference type="EMBL" id="KAJ2901982.1"/>
    </source>
</evidence>
<gene>
    <name evidence="2" type="ORF">MKZ38_001123</name>
</gene>
<organism evidence="2 3">
    <name type="scientific">Zalerion maritima</name>
    <dbReference type="NCBI Taxonomy" id="339359"/>
    <lineage>
        <taxon>Eukaryota</taxon>
        <taxon>Fungi</taxon>
        <taxon>Dikarya</taxon>
        <taxon>Ascomycota</taxon>
        <taxon>Pezizomycotina</taxon>
        <taxon>Sordariomycetes</taxon>
        <taxon>Lulworthiomycetidae</taxon>
        <taxon>Lulworthiales</taxon>
        <taxon>Lulworthiaceae</taxon>
        <taxon>Zalerion</taxon>
    </lineage>
</organism>
<sequence>MKNMEASLLGLPPEIRLQIYDYLLPDNKEDRCLSIRHYITKPTTVESKRRSKYHVITAIQRRYMRTTYHLVASSDSPMFPQIISVCKKVYDEASHFLYSRHSFDFGLDIEAVGPFLSDLSPSTRQLIPEIRVRKRAPNPFLQSDNAAWDKMCGALAEMGGLQTLAIVVEGRRPRGEYDGPQELTVSDFRLLSGLKHECLEWIPLLGSVRSIRNVDIIPDVRESFPPTCMESRLFAAFSGSFHKGFIRYLKDDLGLPVRIC</sequence>
<comment type="caution">
    <text evidence="2">The sequence shown here is derived from an EMBL/GenBank/DDBJ whole genome shotgun (WGS) entry which is preliminary data.</text>
</comment>
<proteinExistence type="predicted"/>
<accession>A0AAD5RQN1</accession>
<dbReference type="Pfam" id="PF24864">
    <property type="entry name" value="DUF7730"/>
    <property type="match status" value="1"/>
</dbReference>
<feature type="domain" description="DUF7730" evidence="1">
    <location>
        <begin position="4"/>
        <end position="173"/>
    </location>
</feature>
<name>A0AAD5RQN1_9PEZI</name>
<dbReference type="AlphaFoldDB" id="A0AAD5RQN1"/>
<dbReference type="EMBL" id="JAKWBI020000128">
    <property type="protein sequence ID" value="KAJ2901982.1"/>
    <property type="molecule type" value="Genomic_DNA"/>
</dbReference>
<keyword evidence="3" id="KW-1185">Reference proteome</keyword>
<dbReference type="PANTHER" id="PTHR42085:SF8">
    <property type="entry name" value="F-BOX DOMAIN-CONTAINING PROTEIN"/>
    <property type="match status" value="1"/>
</dbReference>
<reference evidence="2" key="1">
    <citation type="submission" date="2022-07" db="EMBL/GenBank/DDBJ databases">
        <title>Draft genome sequence of Zalerion maritima ATCC 34329, a (micro)plastics degrading marine fungus.</title>
        <authorList>
            <person name="Paco A."/>
            <person name="Goncalves M.F.M."/>
            <person name="Rocha-Santos T.A.P."/>
            <person name="Alves A."/>
        </authorList>
    </citation>
    <scope>NUCLEOTIDE SEQUENCE</scope>
    <source>
        <strain evidence="2">ATCC 34329</strain>
    </source>
</reference>
<protein>
    <recommendedName>
        <fullName evidence="1">DUF7730 domain-containing protein</fullName>
    </recommendedName>
</protein>
<dbReference type="InterPro" id="IPR038883">
    <property type="entry name" value="AN11006-like"/>
</dbReference>
<dbReference type="Proteomes" id="UP001201980">
    <property type="component" value="Unassembled WGS sequence"/>
</dbReference>